<dbReference type="PANTHER" id="PTHR45625">
    <property type="entry name" value="PEPTIDYL-PROLYL CIS-TRANS ISOMERASE-RELATED"/>
    <property type="match status" value="1"/>
</dbReference>
<name>A0A0G0PD00_9BACT</name>
<organism evidence="6 7">
    <name type="scientific">Candidatus Woesebacteria bacterium GW2011_GWB1_38_8b</name>
    <dbReference type="NCBI Taxonomy" id="1618571"/>
    <lineage>
        <taxon>Bacteria</taxon>
        <taxon>Candidatus Woeseibacteriota</taxon>
    </lineage>
</organism>
<keyword evidence="4" id="KW-1133">Transmembrane helix</keyword>
<dbReference type="Pfam" id="PF00160">
    <property type="entry name" value="Pro_isomerase"/>
    <property type="match status" value="1"/>
</dbReference>
<dbReference type="PROSITE" id="PS50072">
    <property type="entry name" value="CSA_PPIASE_2"/>
    <property type="match status" value="1"/>
</dbReference>
<dbReference type="AlphaFoldDB" id="A0A0G0PD00"/>
<gene>
    <name evidence="6" type="ORF">UT10_C0010G0011</name>
</gene>
<feature type="transmembrane region" description="Helical" evidence="4">
    <location>
        <begin position="12"/>
        <end position="39"/>
    </location>
</feature>
<accession>A0A0G0PD00</accession>
<evidence type="ECO:0000313" key="6">
    <source>
        <dbReference type="EMBL" id="KKQ87136.1"/>
    </source>
</evidence>
<comment type="catalytic activity">
    <reaction evidence="3">
        <text>[protein]-peptidylproline (omega=180) = [protein]-peptidylproline (omega=0)</text>
        <dbReference type="Rhea" id="RHEA:16237"/>
        <dbReference type="Rhea" id="RHEA-COMP:10747"/>
        <dbReference type="Rhea" id="RHEA-COMP:10748"/>
        <dbReference type="ChEBI" id="CHEBI:83833"/>
        <dbReference type="ChEBI" id="CHEBI:83834"/>
        <dbReference type="EC" id="5.2.1.8"/>
    </reaction>
</comment>
<dbReference type="PRINTS" id="PR00153">
    <property type="entry name" value="CSAPPISMRASE"/>
</dbReference>
<dbReference type="InterPro" id="IPR044666">
    <property type="entry name" value="Cyclophilin_A-like"/>
</dbReference>
<evidence type="ECO:0000313" key="7">
    <source>
        <dbReference type="Proteomes" id="UP000033944"/>
    </source>
</evidence>
<evidence type="ECO:0000256" key="2">
    <source>
        <dbReference type="ARBA" id="ARBA00023235"/>
    </source>
</evidence>
<dbReference type="Gene3D" id="2.40.100.10">
    <property type="entry name" value="Cyclophilin-like"/>
    <property type="match status" value="1"/>
</dbReference>
<keyword evidence="2 3" id="KW-0413">Isomerase</keyword>
<comment type="similarity">
    <text evidence="3">Belongs to the cyclophilin-type PPIase family.</text>
</comment>
<dbReference type="EC" id="5.2.1.8" evidence="3"/>
<dbReference type="CDD" id="cd00317">
    <property type="entry name" value="cyclophilin"/>
    <property type="match status" value="1"/>
</dbReference>
<sequence length="207" mass="22677">MMGRIRKILSSVNFRLYIVLIVLFVNALISVAVAGNLYLNRTKVSLAKAHKGAMIVTDRGIIEIAFNKKTPMASKNFIGLTESGFYNGLRIHRIVPKVLIEMGDPLTRSDELKSKWGNGGPGYVFSDEIFPDDVMEKGVVAMVNNGPNTNGSQFFILSEDSTWLNGQHTILGWVTKGQGIVDSISSSPVSILGIPENDIVIKEVILK</sequence>
<evidence type="ECO:0000259" key="5">
    <source>
        <dbReference type="PROSITE" id="PS50072"/>
    </source>
</evidence>
<evidence type="ECO:0000256" key="4">
    <source>
        <dbReference type="SAM" id="Phobius"/>
    </source>
</evidence>
<evidence type="ECO:0000256" key="3">
    <source>
        <dbReference type="RuleBase" id="RU363019"/>
    </source>
</evidence>
<dbReference type="InterPro" id="IPR029000">
    <property type="entry name" value="Cyclophilin-like_dom_sf"/>
</dbReference>
<dbReference type="PANTHER" id="PTHR45625:SF4">
    <property type="entry name" value="PEPTIDYLPROLYL ISOMERASE DOMAIN AND WD REPEAT-CONTAINING PROTEIN 1"/>
    <property type="match status" value="1"/>
</dbReference>
<dbReference type="EMBL" id="LBVN01000010">
    <property type="protein sequence ID" value="KKQ87136.1"/>
    <property type="molecule type" value="Genomic_DNA"/>
</dbReference>
<protein>
    <recommendedName>
        <fullName evidence="3">Peptidyl-prolyl cis-trans isomerase</fullName>
        <shortName evidence="3">PPIase</shortName>
        <ecNumber evidence="3">5.2.1.8</ecNumber>
    </recommendedName>
</protein>
<keyword evidence="4" id="KW-0812">Transmembrane</keyword>
<dbReference type="Proteomes" id="UP000033944">
    <property type="component" value="Unassembled WGS sequence"/>
</dbReference>
<feature type="domain" description="PPIase cyclophilin-type" evidence="5">
    <location>
        <begin position="66"/>
        <end position="206"/>
    </location>
</feature>
<dbReference type="GO" id="GO:0003755">
    <property type="term" value="F:peptidyl-prolyl cis-trans isomerase activity"/>
    <property type="evidence" value="ECO:0007669"/>
    <property type="project" value="UniProtKB-UniRule"/>
</dbReference>
<dbReference type="InterPro" id="IPR002130">
    <property type="entry name" value="Cyclophilin-type_PPIase_dom"/>
</dbReference>
<comment type="function">
    <text evidence="3">PPIases accelerate the folding of proteins. It catalyzes the cis-trans isomerization of proline imidic peptide bonds in oligopeptides.</text>
</comment>
<reference evidence="6 7" key="1">
    <citation type="journal article" date="2015" name="Nature">
        <title>rRNA introns, odd ribosomes, and small enigmatic genomes across a large radiation of phyla.</title>
        <authorList>
            <person name="Brown C.T."/>
            <person name="Hug L.A."/>
            <person name="Thomas B.C."/>
            <person name="Sharon I."/>
            <person name="Castelle C.J."/>
            <person name="Singh A."/>
            <person name="Wilkins M.J."/>
            <person name="Williams K.H."/>
            <person name="Banfield J.F."/>
        </authorList>
    </citation>
    <scope>NUCLEOTIDE SEQUENCE [LARGE SCALE GENOMIC DNA]</scope>
</reference>
<proteinExistence type="inferred from homology"/>
<evidence type="ECO:0000256" key="1">
    <source>
        <dbReference type="ARBA" id="ARBA00023110"/>
    </source>
</evidence>
<comment type="caution">
    <text evidence="6">The sequence shown here is derived from an EMBL/GenBank/DDBJ whole genome shotgun (WGS) entry which is preliminary data.</text>
</comment>
<keyword evidence="4" id="KW-0472">Membrane</keyword>
<keyword evidence="1 3" id="KW-0697">Rotamase</keyword>
<dbReference type="SUPFAM" id="SSF50891">
    <property type="entry name" value="Cyclophilin-like"/>
    <property type="match status" value="1"/>
</dbReference>